<evidence type="ECO:0000256" key="1">
    <source>
        <dbReference type="SAM" id="MobiDB-lite"/>
    </source>
</evidence>
<evidence type="ECO:0000313" key="2">
    <source>
        <dbReference type="EMBL" id="KDQ50672.1"/>
    </source>
</evidence>
<dbReference type="InParanoid" id="A0A067PI10"/>
<evidence type="ECO:0000313" key="3">
    <source>
        <dbReference type="Proteomes" id="UP000027265"/>
    </source>
</evidence>
<dbReference type="OrthoDB" id="2633292at2759"/>
<organism evidence="2 3">
    <name type="scientific">Jaapia argillacea MUCL 33604</name>
    <dbReference type="NCBI Taxonomy" id="933084"/>
    <lineage>
        <taxon>Eukaryota</taxon>
        <taxon>Fungi</taxon>
        <taxon>Dikarya</taxon>
        <taxon>Basidiomycota</taxon>
        <taxon>Agaricomycotina</taxon>
        <taxon>Agaricomycetes</taxon>
        <taxon>Agaricomycetidae</taxon>
        <taxon>Jaapiales</taxon>
        <taxon>Jaapiaceae</taxon>
        <taxon>Jaapia</taxon>
    </lineage>
</organism>
<feature type="compositionally biased region" description="Acidic residues" evidence="1">
    <location>
        <begin position="97"/>
        <end position="108"/>
    </location>
</feature>
<dbReference type="EMBL" id="KL197757">
    <property type="protein sequence ID" value="KDQ50672.1"/>
    <property type="molecule type" value="Genomic_DNA"/>
</dbReference>
<feature type="region of interest" description="Disordered" evidence="1">
    <location>
        <begin position="66"/>
        <end position="125"/>
    </location>
</feature>
<sequence>MVKTKISDLQDRTCPACSRVYNTKGGMHSHLSQSKKCAWYRKGKNKEVEAGFWEDDRDGMNELDLEWRGDDFGGDGPEGVERDGDEDDRDGLGGDIGDGDGEFQDVDQGDAGPSHQGRFMEDDKDERVIVEHPTAGKVLQVDKTLHDMWRRHFGERLEKGTDQDGDVAMDSDEDSIANGEVEGDAFTPFASELDWRIAQWAIQESPW</sequence>
<accession>A0A067PI10</accession>
<protein>
    <submittedName>
        <fullName evidence="2">Uncharacterized protein</fullName>
    </submittedName>
</protein>
<keyword evidence="3" id="KW-1185">Reference proteome</keyword>
<dbReference type="AlphaFoldDB" id="A0A067PI10"/>
<reference evidence="3" key="1">
    <citation type="journal article" date="2014" name="Proc. Natl. Acad. Sci. U.S.A.">
        <title>Extensive sampling of basidiomycete genomes demonstrates inadequacy of the white-rot/brown-rot paradigm for wood decay fungi.</title>
        <authorList>
            <person name="Riley R."/>
            <person name="Salamov A.A."/>
            <person name="Brown D.W."/>
            <person name="Nagy L.G."/>
            <person name="Floudas D."/>
            <person name="Held B.W."/>
            <person name="Levasseur A."/>
            <person name="Lombard V."/>
            <person name="Morin E."/>
            <person name="Otillar R."/>
            <person name="Lindquist E.A."/>
            <person name="Sun H."/>
            <person name="LaButti K.M."/>
            <person name="Schmutz J."/>
            <person name="Jabbour D."/>
            <person name="Luo H."/>
            <person name="Baker S.E."/>
            <person name="Pisabarro A.G."/>
            <person name="Walton J.D."/>
            <person name="Blanchette R.A."/>
            <person name="Henrissat B."/>
            <person name="Martin F."/>
            <person name="Cullen D."/>
            <person name="Hibbett D.S."/>
            <person name="Grigoriev I.V."/>
        </authorList>
    </citation>
    <scope>NUCLEOTIDE SEQUENCE [LARGE SCALE GENOMIC DNA]</scope>
    <source>
        <strain evidence="3">MUCL 33604</strain>
    </source>
</reference>
<name>A0A067PI10_9AGAM</name>
<proteinExistence type="predicted"/>
<dbReference type="HOGENOM" id="CLU_128902_0_0_1"/>
<dbReference type="Proteomes" id="UP000027265">
    <property type="component" value="Unassembled WGS sequence"/>
</dbReference>
<gene>
    <name evidence="2" type="ORF">JAAARDRAFT_707851</name>
</gene>